<feature type="compositionally biased region" description="Polar residues" evidence="1">
    <location>
        <begin position="179"/>
        <end position="193"/>
    </location>
</feature>
<dbReference type="Pfam" id="PF13820">
    <property type="entry name" value="NCOA6_TRADD-N"/>
    <property type="match status" value="1"/>
</dbReference>
<feature type="compositionally biased region" description="Low complexity" evidence="1">
    <location>
        <begin position="403"/>
        <end position="413"/>
    </location>
</feature>
<feature type="compositionally biased region" description="Polar residues" evidence="1">
    <location>
        <begin position="2420"/>
        <end position="2431"/>
    </location>
</feature>
<feature type="region of interest" description="Disordered" evidence="1">
    <location>
        <begin position="563"/>
        <end position="735"/>
    </location>
</feature>
<reference evidence="4" key="1">
    <citation type="submission" date="2025-08" db="UniProtKB">
        <authorList>
            <consortium name="RefSeq"/>
        </authorList>
    </citation>
    <scope>IDENTIFICATION</scope>
    <source>
        <tissue evidence="4">Muscle</tissue>
    </source>
</reference>
<feature type="region of interest" description="Disordered" evidence="1">
    <location>
        <begin position="309"/>
        <end position="364"/>
    </location>
</feature>
<feature type="domain" description="Nuclear receptor coactivator 6 TRADD-N" evidence="2">
    <location>
        <begin position="69"/>
        <end position="174"/>
    </location>
</feature>
<feature type="region of interest" description="Disordered" evidence="1">
    <location>
        <begin position="1637"/>
        <end position="1669"/>
    </location>
</feature>
<dbReference type="PANTHER" id="PTHR15690">
    <property type="entry name" value="NUCLEAR RECEPTOR COACTIVATOR 6"/>
    <property type="match status" value="1"/>
</dbReference>
<evidence type="ECO:0000313" key="4">
    <source>
        <dbReference type="RefSeq" id="XP_022257455.1"/>
    </source>
</evidence>
<keyword evidence="3" id="KW-1185">Reference proteome</keyword>
<organism evidence="3 4">
    <name type="scientific">Limulus polyphemus</name>
    <name type="common">Atlantic horseshoe crab</name>
    <dbReference type="NCBI Taxonomy" id="6850"/>
    <lineage>
        <taxon>Eukaryota</taxon>
        <taxon>Metazoa</taxon>
        <taxon>Ecdysozoa</taxon>
        <taxon>Arthropoda</taxon>
        <taxon>Chelicerata</taxon>
        <taxon>Merostomata</taxon>
        <taxon>Xiphosura</taxon>
        <taxon>Limulidae</taxon>
        <taxon>Limulus</taxon>
    </lineage>
</organism>
<sequence length="2874" mass="308464">CDSGASFSKQCDSGASFSKQFDSGASFSKQCDSGASFSKQCDSDASFSKQCDSGASFFTLDEEEQELATTVLTCEGDLDDPAFPYRLHYLVCKLQTLISDEEKPFQVTKVEPWNSVRVTFSIPRGAAQRLRQLAQRGDHVLRDLGILSVQIEGDQVITLTLAGRYNEPQELTFHKGSDPHSSQFTSSPSTIFDASSLEGSPGPSNVEATRKNIAQYLSQQGGVGVESSTSSSHVPMSGSMPTVQSNTPFVSGNVGFKSPNVVAPATSEPIPFLQANISGPCRVTHTSQSRTQSNFGPFPFASMTHAMTTKHAVHQHGQGSVSRLPFGSSSLQGSSVSNVSPTASVGSPHAGMSPVHQQSSPHSTSVYSNLVTHVSTVLPSASSSARANVALCSPLLVNLLQNDGQQQQQHPNLLMPPPAVSVKQPPKRKRKPRKPKEKPPNREDFAGGGENNAVESLSFLNSLSPFGENIGVTTVCNQPVPLTSAGFENLGVLNSTSFSVSLPNIPLSPPAPTFPNIHPKAQGNPQVHTGNLPFCTPVGSPSVTSAMNRTVYQAIQDASTVLRETPKPPEPVSVQEPTSLPSPPPPPPSDGKTKHLINPFTGQLEPMPSDEEEEEESIGSLPPFPEFEMDMSENGQSERSPSDDGKDNNPSSDTDSGISKSHTDVSQSPESETIIHSTKLTVRTDSVASSSNPGEMLKLRLKLDPKTLREAKESENREKKGRSEKDSGYSSQSPHKIDVSFVSIPSFNKTGSVSSSEPRVPPLHISLRGPNAAVVISPKKEENKAKGSIVTKETHSIIVADATRCEGSTLKTFNLPRSVTGVDMGLRNETVHKSGVTVPSVCVQSNIEQNVYVKSEPTAVLHSQSCKISTESSLSVTSLPPILTVSSVKVPYPNVTTSVDKFQRTVEQLALSCQPVGNDTDLLCTPSITSSENQSTTAQASLVNTLHNGPTDSCKRLALTKESIIAYEEISKSSPAGHCTYLPQSKDRNWALYTTKLSEDYTHSDKEHLSLSHAVCNQSQPAVSPDVMARSLGCGASSSVGGAQTKLVTQRVNNTQEHQKTVVVSFNEREKCEKESKIHTDKEEKVAVTRHAYHVLSTSGQEVPTSYSYLSSQLHNIAQTSRDSGVNHVDALNRRNPINGPLLICPLDNQQDIKTVDNIQQNRLLKPSHRHIGSVSLLNNHHRPANYQERLDDRSLDIQHGSKVQGLRFVDVRRNSPPGARVLALDSSTGISPLSKLIEVPSVGSVPKASSVGSKLQFLAEKTELPILVPSHGDMHQGLDISLLQTRESETYMNNMASLKNLTIPVNFDQIHCPSSLSTPSGRCPSSLSTSLATASGHCPSSLSMVSGENETYQRGSCNRQMAKQRKRICLTAQNTDNLNNGKEKTKEECDSGESSMDSIDEDTAKHTTKTVCQKLCSNVNDKEANIINVLPKTQLLSTQNKEMERSTGETDILPQQEIQTCHNAEIYSSSEKVRLPKECSTERDSVSNIVDTTLKPSTKEPSQSIKIHKHLKIGDDISSSGNPSTSISPVSQSSTGQPANQQFIQEIPSPSFPQHDLVNSHKSLGTDSTVFPKFITCSQTTSVTISVPSEINQAVPIQSNPHPTVSHSLHNPITVGIEQTTSSAKPNQVTNTISLQPVSSQQSSADTTVSTVETGQTGTYPLDQPTSNQLTNTISSQPVFTSSQQSSPDTTVSTVEARQMGMYPLAQPTSNQVTDTTIFSQPVFKASQQSSPDTTVSTVEAKKMGMYPLAQPTSNQVTNTISSQPVFTSSQQSSPDTTVSTVEARKMGTRPLAQTTSNQVTNTISSQPVFTSSQQFSPDTTVVARQMGMNPLAQPTPVQVTDSKVSSQPVFTVSQQPSPDTTVSTVEARQTGMYPLAQPTPIQVTDSTVSSQPVCTASKQPSPDTTVSTVEARQTGTDPLAQSTPIPVTNSTVSSQPVFTVSSQPSPDATVSTDEARQMGIYPMAQPTSNQVTDTTVSSQPIFSASQQPSPDVTVSTVEIGQTGIYPLAPPTSNQVTDTTISSKPVFTASQQPSPDATVSTVEAAQTGIYPLAQPTPIQVTDTISSQPVFTSSQQPSSDATVSTFEAGRTDTYPLAQPTSNLQLVASHVVNATSVEHSDSLVPSSSSEKIAYTEKEGETSKHSVITEIVSVSIGTATHAVLNTANSTLITSSPVVSSSKLSSSGYDTSGNRLTLIFKNTPTSVGQRSLLTPANSMTGVTVPFSSSKTVPIKFVTLPAAGSSLKTVKSSSQPVLELINPPPGSPSTSCITASNSLSTSPVRLVVSHIKPSGSVSPSLSSSVVNKVLVKSVVVTSTSPSLKIVPVRGTICTSSSLASSSLLAGSSLLESNKTNTGHMSSAALELSEKGCEGERVTGQIRSMKAAVCVETKSLEDCSPTISCENSPKHLEKEQTDSGEAMLESTTGEKLSSTKNTGNLITFTSSGGLQSPCEVEINVDHVSARESTSARGISEDHCYTYSQSNPTSQNKVIETKVSELVPEKVSSVTGTEGRDHASLDHLSTDKPDGIPESVSLLEEREEKSQIPQITESEAAESGIIDDQTKEKPANLEDSSIVAENNSSSVIISTPNKLDSNILIGEISSEARENGTLVSSEDSQLTRELVRPIHISLTRTSPVPTSDKSLEVNSLTQTEEEKSTEEEIKEQGKYERNVERITETEEEKSIEEQIKESDCGIAVILDEPTENVYLKPSKRKCSENAAELIKACMGLEDYPKRVAPEDHSSTRTHEEKEDKPSQKHCRLRREDTSKKMLENETSEGSSEDEMSLRELASRSSARQKVLPEEKNITVHARQLRGSRQYPKDVEKEESNSRASRRPSSNESRKSESRPGFRRDIKKFVRKIKPLGSEPLTEASDYQS</sequence>
<protein>
    <submittedName>
        <fullName evidence="4">Uncharacterized protein LOC106473285</fullName>
    </submittedName>
</protein>
<feature type="compositionally biased region" description="Basic and acidic residues" evidence="1">
    <location>
        <begin position="2728"/>
        <end position="2752"/>
    </location>
</feature>
<feature type="compositionally biased region" description="Polar residues" evidence="1">
    <location>
        <begin position="355"/>
        <end position="364"/>
    </location>
</feature>
<feature type="region of interest" description="Disordered" evidence="1">
    <location>
        <begin position="1515"/>
        <end position="1540"/>
    </location>
</feature>
<dbReference type="InterPro" id="IPR026638">
    <property type="entry name" value="NCOA6"/>
</dbReference>
<feature type="region of interest" description="Disordered" evidence="1">
    <location>
        <begin position="403"/>
        <end position="451"/>
    </location>
</feature>
<feature type="compositionally biased region" description="Low complexity" evidence="1">
    <location>
        <begin position="1518"/>
        <end position="1536"/>
    </location>
</feature>
<feature type="compositionally biased region" description="Basic and acidic residues" evidence="1">
    <location>
        <begin position="697"/>
        <end position="727"/>
    </location>
</feature>
<feature type="region of interest" description="Disordered" evidence="1">
    <location>
        <begin position="2499"/>
        <end position="2572"/>
    </location>
</feature>
<feature type="compositionally biased region" description="Pro residues" evidence="1">
    <location>
        <begin position="580"/>
        <end position="589"/>
    </location>
</feature>
<feature type="compositionally biased region" description="Basic and acidic residues" evidence="1">
    <location>
        <begin position="2403"/>
        <end position="2412"/>
    </location>
</feature>
<feature type="compositionally biased region" description="Acidic residues" evidence="1">
    <location>
        <begin position="608"/>
        <end position="617"/>
    </location>
</feature>
<feature type="compositionally biased region" description="Polar residues" evidence="1">
    <location>
        <begin position="2631"/>
        <end position="2648"/>
    </location>
</feature>
<accession>A0ABM1TNJ9</accession>
<feature type="region of interest" description="Disordered" evidence="1">
    <location>
        <begin position="1918"/>
        <end position="1952"/>
    </location>
</feature>
<feature type="region of interest" description="Disordered" evidence="1">
    <location>
        <begin position="2631"/>
        <end position="2684"/>
    </location>
</feature>
<dbReference type="Proteomes" id="UP000694941">
    <property type="component" value="Unplaced"/>
</dbReference>
<dbReference type="GeneID" id="106473285"/>
<feature type="region of interest" description="Disordered" evidence="1">
    <location>
        <begin position="2725"/>
        <end position="2874"/>
    </location>
</feature>
<dbReference type="InterPro" id="IPR032715">
    <property type="entry name" value="NCOA6_TRADD-N"/>
</dbReference>
<gene>
    <name evidence="4" type="primary">LOC106473285</name>
</gene>
<proteinExistence type="predicted"/>
<feature type="compositionally biased region" description="Low complexity" evidence="1">
    <location>
        <begin position="327"/>
        <end position="340"/>
    </location>
</feature>
<evidence type="ECO:0000256" key="1">
    <source>
        <dbReference type="SAM" id="MobiDB-lite"/>
    </source>
</evidence>
<feature type="non-terminal residue" evidence="4">
    <location>
        <position position="1"/>
    </location>
</feature>
<feature type="compositionally biased region" description="Low complexity" evidence="1">
    <location>
        <begin position="225"/>
        <end position="239"/>
    </location>
</feature>
<feature type="region of interest" description="Disordered" evidence="1">
    <location>
        <begin position="2400"/>
        <end position="2431"/>
    </location>
</feature>
<feature type="region of interest" description="Disordered" evidence="1">
    <location>
        <begin position="170"/>
        <end position="207"/>
    </location>
</feature>
<feature type="region of interest" description="Disordered" evidence="1">
    <location>
        <begin position="1377"/>
        <end position="1405"/>
    </location>
</feature>
<feature type="compositionally biased region" description="Basic and acidic residues" evidence="1">
    <location>
        <begin position="2837"/>
        <end position="2853"/>
    </location>
</feature>
<name>A0ABM1TNJ9_LIMPO</name>
<evidence type="ECO:0000259" key="2">
    <source>
        <dbReference type="Pfam" id="PF13820"/>
    </source>
</evidence>
<feature type="compositionally biased region" description="Basic and acidic residues" evidence="1">
    <location>
        <begin position="2650"/>
        <end position="2674"/>
    </location>
</feature>
<feature type="compositionally biased region" description="Basic and acidic residues" evidence="1">
    <location>
        <begin position="2816"/>
        <end position="2826"/>
    </location>
</feature>
<feature type="compositionally biased region" description="Polar residues" evidence="1">
    <location>
        <begin position="648"/>
        <end position="693"/>
    </location>
</feature>
<dbReference type="RefSeq" id="XP_022257455.1">
    <property type="nucleotide sequence ID" value="XM_022401747.1"/>
</dbReference>
<dbReference type="PANTHER" id="PTHR15690:SF0">
    <property type="entry name" value="NUCLEAR RECEPTOR COACTIVATOR 6"/>
    <property type="match status" value="1"/>
</dbReference>
<feature type="region of interest" description="Disordered" evidence="1">
    <location>
        <begin position="219"/>
        <end position="244"/>
    </location>
</feature>
<feature type="compositionally biased region" description="Basic and acidic residues" evidence="1">
    <location>
        <begin position="2508"/>
        <end position="2525"/>
    </location>
</feature>
<feature type="compositionally biased region" description="Basic and acidic residues" evidence="1">
    <location>
        <begin position="2759"/>
        <end position="2769"/>
    </location>
</feature>
<feature type="compositionally biased region" description="Basic residues" evidence="1">
    <location>
        <begin position="425"/>
        <end position="436"/>
    </location>
</feature>
<evidence type="ECO:0000313" key="3">
    <source>
        <dbReference type="Proteomes" id="UP000694941"/>
    </source>
</evidence>